<organism evidence="4 5">
    <name type="scientific">Microbacterium paludicola</name>
    <dbReference type="NCBI Taxonomy" id="300019"/>
    <lineage>
        <taxon>Bacteria</taxon>
        <taxon>Bacillati</taxon>
        <taxon>Actinomycetota</taxon>
        <taxon>Actinomycetes</taxon>
        <taxon>Micrococcales</taxon>
        <taxon>Microbacteriaceae</taxon>
        <taxon>Microbacterium</taxon>
    </lineage>
</organism>
<dbReference type="AlphaFoldDB" id="A0A4Y9FTT0"/>
<dbReference type="SMART" id="SM00858">
    <property type="entry name" value="SAF"/>
    <property type="match status" value="1"/>
</dbReference>
<keyword evidence="2" id="KW-0812">Transmembrane</keyword>
<gene>
    <name evidence="4" type="ORF">E4U02_09585</name>
</gene>
<feature type="region of interest" description="Disordered" evidence="1">
    <location>
        <begin position="1"/>
        <end position="26"/>
    </location>
</feature>
<evidence type="ECO:0000313" key="4">
    <source>
        <dbReference type="EMBL" id="TFU32645.1"/>
    </source>
</evidence>
<dbReference type="OrthoDB" id="3638307at2"/>
<dbReference type="InterPro" id="IPR013974">
    <property type="entry name" value="SAF"/>
</dbReference>
<evidence type="ECO:0000256" key="2">
    <source>
        <dbReference type="SAM" id="Phobius"/>
    </source>
</evidence>
<name>A0A4Y9FTT0_9MICO</name>
<dbReference type="Proteomes" id="UP000298358">
    <property type="component" value="Unassembled WGS sequence"/>
</dbReference>
<comment type="caution">
    <text evidence="4">The sequence shown here is derived from an EMBL/GenBank/DDBJ whole genome shotgun (WGS) entry which is preliminary data.</text>
</comment>
<sequence>MTTTVDSSMSDTPTPDAESVRVARHRPVRSRRRPAMIALGIALIVLGGLATVWLVTNMTRTVSVLVVSADVGRGDTVAAEDLRAIQVAGGQDLDAVTADAADTVVGRTALVDLPAGTLVTSANVGDALAVPSSSSIVGVSLTRAQLPAYPLAAGDRVRLVDTPVAQGDPPAETPRTFAASVFTVREDAEAGTWVIDLVVPSDEAADIAARAASGRVALVLDTVTGE</sequence>
<keyword evidence="2" id="KW-1133">Transmembrane helix</keyword>
<reference evidence="4 5" key="1">
    <citation type="submission" date="2019-03" db="EMBL/GenBank/DDBJ databases">
        <title>Diversity of the mouse oral microbiome.</title>
        <authorList>
            <person name="Joseph S."/>
            <person name="Aduse-Opoku J."/>
            <person name="Curtis M."/>
            <person name="Wade W."/>
            <person name="Hashim A."/>
        </authorList>
    </citation>
    <scope>NUCLEOTIDE SEQUENCE [LARGE SCALE GENOMIC DNA]</scope>
    <source>
        <strain evidence="4 5">P1012</strain>
    </source>
</reference>
<dbReference type="Pfam" id="PF08666">
    <property type="entry name" value="SAF"/>
    <property type="match status" value="1"/>
</dbReference>
<feature type="transmembrane region" description="Helical" evidence="2">
    <location>
        <begin position="34"/>
        <end position="55"/>
    </location>
</feature>
<dbReference type="EMBL" id="SPQB01000021">
    <property type="protein sequence ID" value="TFU32645.1"/>
    <property type="molecule type" value="Genomic_DNA"/>
</dbReference>
<dbReference type="RefSeq" id="WP_135114618.1">
    <property type="nucleotide sequence ID" value="NZ_JADGLL010000021.1"/>
</dbReference>
<evidence type="ECO:0000313" key="5">
    <source>
        <dbReference type="Proteomes" id="UP000298358"/>
    </source>
</evidence>
<feature type="compositionally biased region" description="Low complexity" evidence="1">
    <location>
        <begin position="1"/>
        <end position="16"/>
    </location>
</feature>
<evidence type="ECO:0000259" key="3">
    <source>
        <dbReference type="SMART" id="SM00858"/>
    </source>
</evidence>
<protein>
    <recommendedName>
        <fullName evidence="3">SAF domain-containing protein</fullName>
    </recommendedName>
</protein>
<dbReference type="CDD" id="cd11614">
    <property type="entry name" value="SAF_CpaB_FlgA_like"/>
    <property type="match status" value="1"/>
</dbReference>
<accession>A0A4Y9FTT0</accession>
<keyword evidence="2" id="KW-0472">Membrane</keyword>
<evidence type="ECO:0000256" key="1">
    <source>
        <dbReference type="SAM" id="MobiDB-lite"/>
    </source>
</evidence>
<feature type="domain" description="SAF" evidence="3">
    <location>
        <begin position="62"/>
        <end position="125"/>
    </location>
</feature>
<proteinExistence type="predicted"/>
<keyword evidence="5" id="KW-1185">Reference proteome</keyword>